<evidence type="ECO:0000256" key="6">
    <source>
        <dbReference type="ARBA" id="ARBA00022692"/>
    </source>
</evidence>
<feature type="domain" description="HAMP" evidence="14">
    <location>
        <begin position="315"/>
        <end position="370"/>
    </location>
</feature>
<keyword evidence="4" id="KW-0597">Phosphoprotein</keyword>
<dbReference type="Pfam" id="PF02518">
    <property type="entry name" value="HATPase_c"/>
    <property type="match status" value="1"/>
</dbReference>
<dbReference type="SMART" id="SM00304">
    <property type="entry name" value="HAMP"/>
    <property type="match status" value="1"/>
</dbReference>
<keyword evidence="8 12" id="KW-1133">Transmembrane helix</keyword>
<feature type="region of interest" description="Disordered" evidence="11">
    <location>
        <begin position="1"/>
        <end position="22"/>
    </location>
</feature>
<dbReference type="GO" id="GO:0016301">
    <property type="term" value="F:kinase activity"/>
    <property type="evidence" value="ECO:0007669"/>
    <property type="project" value="UniProtKB-KW"/>
</dbReference>
<dbReference type="EMBL" id="BMXE01000002">
    <property type="protein sequence ID" value="GHB25162.1"/>
    <property type="molecule type" value="Genomic_DNA"/>
</dbReference>
<keyword evidence="7 15" id="KW-0418">Kinase</keyword>
<dbReference type="InterPro" id="IPR050428">
    <property type="entry name" value="TCS_sensor_his_kinase"/>
</dbReference>
<dbReference type="PRINTS" id="PR00344">
    <property type="entry name" value="BCTRLSENSOR"/>
</dbReference>
<organism evidence="15 16">
    <name type="scientific">Pseudovibrio japonicus</name>
    <dbReference type="NCBI Taxonomy" id="366534"/>
    <lineage>
        <taxon>Bacteria</taxon>
        <taxon>Pseudomonadati</taxon>
        <taxon>Pseudomonadota</taxon>
        <taxon>Alphaproteobacteria</taxon>
        <taxon>Hyphomicrobiales</taxon>
        <taxon>Stappiaceae</taxon>
        <taxon>Pseudovibrio</taxon>
    </lineage>
</organism>
<dbReference type="Gene3D" id="3.30.565.10">
    <property type="entry name" value="Histidine kinase-like ATPase, C-terminal domain"/>
    <property type="match status" value="1"/>
</dbReference>
<keyword evidence="16" id="KW-1185">Reference proteome</keyword>
<dbReference type="InterPro" id="IPR036097">
    <property type="entry name" value="HisK_dim/P_sf"/>
</dbReference>
<dbReference type="InterPro" id="IPR025908">
    <property type="entry name" value="Sensor_TM1"/>
</dbReference>
<dbReference type="SUPFAM" id="SSF55874">
    <property type="entry name" value="ATPase domain of HSP90 chaperone/DNA topoisomerase II/histidine kinase"/>
    <property type="match status" value="1"/>
</dbReference>
<dbReference type="RefSeq" id="WP_189435827.1">
    <property type="nucleotide sequence ID" value="NZ_BMXE01000002.1"/>
</dbReference>
<dbReference type="EC" id="2.7.13.3" evidence="3"/>
<evidence type="ECO:0000256" key="4">
    <source>
        <dbReference type="ARBA" id="ARBA00022553"/>
    </source>
</evidence>
<evidence type="ECO:0000256" key="10">
    <source>
        <dbReference type="ARBA" id="ARBA00023136"/>
    </source>
</evidence>
<dbReference type="SUPFAM" id="SSF47384">
    <property type="entry name" value="Homodimeric domain of signal transducing histidine kinase"/>
    <property type="match status" value="1"/>
</dbReference>
<dbReference type="PROSITE" id="PS50109">
    <property type="entry name" value="HIS_KIN"/>
    <property type="match status" value="1"/>
</dbReference>
<dbReference type="Proteomes" id="UP000637980">
    <property type="component" value="Unassembled WGS sequence"/>
</dbReference>
<dbReference type="InterPro" id="IPR003660">
    <property type="entry name" value="HAMP_dom"/>
</dbReference>
<dbReference type="InterPro" id="IPR003594">
    <property type="entry name" value="HATPase_dom"/>
</dbReference>
<comment type="catalytic activity">
    <reaction evidence="1">
        <text>ATP + protein L-histidine = ADP + protein N-phospho-L-histidine.</text>
        <dbReference type="EC" id="2.7.13.3"/>
    </reaction>
</comment>
<dbReference type="PANTHER" id="PTHR45436">
    <property type="entry name" value="SENSOR HISTIDINE KINASE YKOH"/>
    <property type="match status" value="1"/>
</dbReference>
<dbReference type="InterPro" id="IPR004358">
    <property type="entry name" value="Sig_transdc_His_kin-like_C"/>
</dbReference>
<evidence type="ECO:0000313" key="15">
    <source>
        <dbReference type="EMBL" id="GHB25162.1"/>
    </source>
</evidence>
<evidence type="ECO:0000256" key="9">
    <source>
        <dbReference type="ARBA" id="ARBA00023012"/>
    </source>
</evidence>
<dbReference type="Pfam" id="PF13756">
    <property type="entry name" value="Stimulus_sens_1"/>
    <property type="match status" value="1"/>
</dbReference>
<dbReference type="PROSITE" id="PS50885">
    <property type="entry name" value="HAMP"/>
    <property type="match status" value="1"/>
</dbReference>
<dbReference type="Gene3D" id="6.10.340.10">
    <property type="match status" value="1"/>
</dbReference>
<keyword evidence="6 12" id="KW-0812">Transmembrane</keyword>
<accession>A0ABQ3E3H9</accession>
<evidence type="ECO:0000256" key="2">
    <source>
        <dbReference type="ARBA" id="ARBA00004370"/>
    </source>
</evidence>
<dbReference type="Pfam" id="PF00512">
    <property type="entry name" value="HisKA"/>
    <property type="match status" value="1"/>
</dbReference>
<dbReference type="InterPro" id="IPR025919">
    <property type="entry name" value="Stimulus_sens_dom"/>
</dbReference>
<feature type="transmembrane region" description="Helical" evidence="12">
    <location>
        <begin position="298"/>
        <end position="321"/>
    </location>
</feature>
<keyword evidence="9" id="KW-0902">Two-component regulatory system</keyword>
<evidence type="ECO:0000259" key="13">
    <source>
        <dbReference type="PROSITE" id="PS50109"/>
    </source>
</evidence>
<dbReference type="Pfam" id="PF13755">
    <property type="entry name" value="Sensor_TM1"/>
    <property type="match status" value="1"/>
</dbReference>
<evidence type="ECO:0000256" key="5">
    <source>
        <dbReference type="ARBA" id="ARBA00022679"/>
    </source>
</evidence>
<dbReference type="PANTHER" id="PTHR45436:SF5">
    <property type="entry name" value="SENSOR HISTIDINE KINASE TRCS"/>
    <property type="match status" value="1"/>
</dbReference>
<proteinExistence type="predicted"/>
<sequence>MSKNKEEQERKDVKADKASDGLESQHTGAFRWLGRRQVRQRVFTRWISLAGIYVFSSLTRRILVLNLVGLLAMVISILYLNQFQAGLIDARVQSLLVQGEIIAGAIAASTTSDGDSLMVDPEQLLRLEAGESTSARSTLGDLDFPINPEIVGPILRRLISPTKTRARIYDPEGLLMLDSRQLHAQNQIFRFDLPPPDESNDRFFQKMWEELKLWIRRGEYPPYKEVGRTEGREYPEVEAALAGSPASVVRVGAKGEMVVAVAVPIQRFRGVLGALLLSTQGGDIDDIVAAERNAILKIFIVAAVVVMILSVLLAGTIAGPVRRLSEAAQKVQSAINTREEIPEFEDRYDEIGHLARALRNMTKALYGRMDAIESFAADVAHELKNPLTSLRSAVETLPLARTDQSRERLLEVIQHDVRRLDRLITDISEASRIDAEMSRAESHEVDMATLLEAVVSIANERARDDVAHVDLKFVPAKPGDNFHMQGNDQRLGQVINNLIDNARSFAPEGTHVTITGKRIGDQIIIWVEDCGPGIKEELRERVFERFYTDRPEDEGFGNNSGLGLSICRQIVEAHRGEISVVNRTSTDEEGQEPKVLGARFVIKLRAKTTS</sequence>
<gene>
    <name evidence="15" type="ORF">GCM10007094_11540</name>
</gene>
<evidence type="ECO:0000256" key="7">
    <source>
        <dbReference type="ARBA" id="ARBA00022777"/>
    </source>
</evidence>
<dbReference type="SMART" id="SM00388">
    <property type="entry name" value="HisKA"/>
    <property type="match status" value="1"/>
</dbReference>
<dbReference type="CDD" id="cd06225">
    <property type="entry name" value="HAMP"/>
    <property type="match status" value="1"/>
</dbReference>
<comment type="subcellular location">
    <subcellularLocation>
        <location evidence="2">Membrane</location>
    </subcellularLocation>
</comment>
<comment type="caution">
    <text evidence="15">The sequence shown here is derived from an EMBL/GenBank/DDBJ whole genome shotgun (WGS) entry which is preliminary data.</text>
</comment>
<evidence type="ECO:0000256" key="8">
    <source>
        <dbReference type="ARBA" id="ARBA00022989"/>
    </source>
</evidence>
<evidence type="ECO:0000256" key="12">
    <source>
        <dbReference type="SAM" id="Phobius"/>
    </source>
</evidence>
<dbReference type="Pfam" id="PF00672">
    <property type="entry name" value="HAMP"/>
    <property type="match status" value="1"/>
</dbReference>
<keyword evidence="5" id="KW-0808">Transferase</keyword>
<evidence type="ECO:0000256" key="1">
    <source>
        <dbReference type="ARBA" id="ARBA00000085"/>
    </source>
</evidence>
<dbReference type="InterPro" id="IPR003661">
    <property type="entry name" value="HisK_dim/P_dom"/>
</dbReference>
<feature type="transmembrane region" description="Helical" evidence="12">
    <location>
        <begin position="64"/>
        <end position="81"/>
    </location>
</feature>
<protein>
    <recommendedName>
        <fullName evidence="3">histidine kinase</fullName>
        <ecNumber evidence="3">2.7.13.3</ecNumber>
    </recommendedName>
</protein>
<reference evidence="16" key="1">
    <citation type="journal article" date="2019" name="Int. J. Syst. Evol. Microbiol.">
        <title>The Global Catalogue of Microorganisms (GCM) 10K type strain sequencing project: providing services to taxonomists for standard genome sequencing and annotation.</title>
        <authorList>
            <consortium name="The Broad Institute Genomics Platform"/>
            <consortium name="The Broad Institute Genome Sequencing Center for Infectious Disease"/>
            <person name="Wu L."/>
            <person name="Ma J."/>
        </authorList>
    </citation>
    <scope>NUCLEOTIDE SEQUENCE [LARGE SCALE GENOMIC DNA]</scope>
    <source>
        <strain evidence="16">KCTC 12861</strain>
    </source>
</reference>
<feature type="transmembrane region" description="Helical" evidence="12">
    <location>
        <begin position="42"/>
        <end position="58"/>
    </location>
</feature>
<feature type="domain" description="Histidine kinase" evidence="13">
    <location>
        <begin position="378"/>
        <end position="608"/>
    </location>
</feature>
<feature type="compositionally biased region" description="Basic and acidic residues" evidence="11">
    <location>
        <begin position="1"/>
        <end position="20"/>
    </location>
</feature>
<evidence type="ECO:0000256" key="11">
    <source>
        <dbReference type="SAM" id="MobiDB-lite"/>
    </source>
</evidence>
<dbReference type="CDD" id="cd00082">
    <property type="entry name" value="HisKA"/>
    <property type="match status" value="1"/>
</dbReference>
<evidence type="ECO:0000313" key="16">
    <source>
        <dbReference type="Proteomes" id="UP000637980"/>
    </source>
</evidence>
<dbReference type="SMART" id="SM00387">
    <property type="entry name" value="HATPase_c"/>
    <property type="match status" value="1"/>
</dbReference>
<evidence type="ECO:0000259" key="14">
    <source>
        <dbReference type="PROSITE" id="PS50885"/>
    </source>
</evidence>
<name>A0ABQ3E3H9_9HYPH</name>
<dbReference type="Gene3D" id="1.10.287.130">
    <property type="match status" value="1"/>
</dbReference>
<dbReference type="InterPro" id="IPR036890">
    <property type="entry name" value="HATPase_C_sf"/>
</dbReference>
<keyword evidence="10 12" id="KW-0472">Membrane</keyword>
<evidence type="ECO:0000256" key="3">
    <source>
        <dbReference type="ARBA" id="ARBA00012438"/>
    </source>
</evidence>
<dbReference type="InterPro" id="IPR005467">
    <property type="entry name" value="His_kinase_dom"/>
</dbReference>